<dbReference type="EMBL" id="NCKW01020495">
    <property type="protein sequence ID" value="POM57810.1"/>
    <property type="molecule type" value="Genomic_DNA"/>
</dbReference>
<dbReference type="OrthoDB" id="14911at2759"/>
<accession>A0A2P4WWY2</accession>
<keyword evidence="2" id="KW-1185">Reference proteome</keyword>
<name>A0A2P4WWY2_9STRA</name>
<gene>
    <name evidence="1" type="ORF">PHPALM_37629</name>
</gene>
<organism evidence="1 2">
    <name type="scientific">Phytophthora palmivora</name>
    <dbReference type="NCBI Taxonomy" id="4796"/>
    <lineage>
        <taxon>Eukaryota</taxon>
        <taxon>Sar</taxon>
        <taxon>Stramenopiles</taxon>
        <taxon>Oomycota</taxon>
        <taxon>Peronosporomycetes</taxon>
        <taxon>Peronosporales</taxon>
        <taxon>Peronosporaceae</taxon>
        <taxon>Phytophthora</taxon>
    </lineage>
</organism>
<protein>
    <submittedName>
        <fullName evidence="1">PhosphoLipase D, Pi-sPLD-like-6</fullName>
    </submittedName>
</protein>
<evidence type="ECO:0000313" key="2">
    <source>
        <dbReference type="Proteomes" id="UP000237271"/>
    </source>
</evidence>
<dbReference type="Proteomes" id="UP000237271">
    <property type="component" value="Unassembled WGS sequence"/>
</dbReference>
<sequence>MYHSDTVIRDAGKITYKKQRSAARDVASNFIARWNSDYLPCQSLEIELLILKIHLRRHPATRLRQQQDYRQSRQPERSGASENSLFHARIKAIKNAKNFIYIEGQYFVIVPELLDTLMKVMPRIERLIVVTKEQTNAFTNADYIKYLSHWSQLELP</sequence>
<dbReference type="AlphaFoldDB" id="A0A2P4WWY2"/>
<proteinExistence type="predicted"/>
<dbReference type="SUPFAM" id="SSF56024">
    <property type="entry name" value="Phospholipase D/nuclease"/>
    <property type="match status" value="1"/>
</dbReference>
<comment type="caution">
    <text evidence="1">The sequence shown here is derived from an EMBL/GenBank/DDBJ whole genome shotgun (WGS) entry which is preliminary data.</text>
</comment>
<evidence type="ECO:0000313" key="1">
    <source>
        <dbReference type="EMBL" id="POM57810.1"/>
    </source>
</evidence>
<reference evidence="1 2" key="1">
    <citation type="journal article" date="2017" name="Genome Biol. Evol.">
        <title>Phytophthora megakarya and P. palmivora, closely related causal agents of cacao black pod rot, underwent increases in genome sizes and gene numbers by different mechanisms.</title>
        <authorList>
            <person name="Ali S.S."/>
            <person name="Shao J."/>
            <person name="Lary D.J."/>
            <person name="Kronmiller B."/>
            <person name="Shen D."/>
            <person name="Strem M.D."/>
            <person name="Amoako-Attah I."/>
            <person name="Akrofi A.Y."/>
            <person name="Begoude B.A."/>
            <person name="Ten Hoopen G.M."/>
            <person name="Coulibaly K."/>
            <person name="Kebe B.I."/>
            <person name="Melnick R.L."/>
            <person name="Guiltinan M.J."/>
            <person name="Tyler B.M."/>
            <person name="Meinhardt L.W."/>
            <person name="Bailey B.A."/>
        </authorList>
    </citation>
    <scope>NUCLEOTIDE SEQUENCE [LARGE SCALE GENOMIC DNA]</scope>
    <source>
        <strain evidence="2">sbr112.9</strain>
    </source>
</reference>